<comment type="similarity">
    <text evidence="1">Belongs to the remorin family.</text>
</comment>
<keyword evidence="6" id="KW-1185">Reference proteome</keyword>
<feature type="compositionally biased region" description="Polar residues" evidence="3">
    <location>
        <begin position="308"/>
        <end position="317"/>
    </location>
</feature>
<feature type="region of interest" description="Disordered" evidence="3">
    <location>
        <begin position="46"/>
        <end position="71"/>
    </location>
</feature>
<feature type="region of interest" description="Disordered" evidence="3">
    <location>
        <begin position="306"/>
        <end position="360"/>
    </location>
</feature>
<evidence type="ECO:0000313" key="6">
    <source>
        <dbReference type="Proteomes" id="UP001210211"/>
    </source>
</evidence>
<feature type="compositionally biased region" description="Low complexity" evidence="3">
    <location>
        <begin position="102"/>
        <end position="116"/>
    </location>
</feature>
<dbReference type="Proteomes" id="UP001210211">
    <property type="component" value="Unassembled WGS sequence"/>
</dbReference>
<dbReference type="EMBL" id="JAMRDG010000002">
    <property type="protein sequence ID" value="KAJ3685805.1"/>
    <property type="molecule type" value="Genomic_DNA"/>
</dbReference>
<evidence type="ECO:0000256" key="2">
    <source>
        <dbReference type="SAM" id="Coils"/>
    </source>
</evidence>
<dbReference type="PANTHER" id="PTHR31471:SF98">
    <property type="entry name" value="OS02G0116800 PROTEIN"/>
    <property type="match status" value="1"/>
</dbReference>
<name>A0AAD5Z1N6_9POAL</name>
<dbReference type="PANTHER" id="PTHR31471">
    <property type="entry name" value="OS02G0116800 PROTEIN"/>
    <property type="match status" value="1"/>
</dbReference>
<feature type="domain" description="Remorin C-terminal" evidence="4">
    <location>
        <begin position="416"/>
        <end position="519"/>
    </location>
</feature>
<dbReference type="InterPro" id="IPR005516">
    <property type="entry name" value="Remorin_C"/>
</dbReference>
<evidence type="ECO:0000259" key="4">
    <source>
        <dbReference type="Pfam" id="PF03763"/>
    </source>
</evidence>
<proteinExistence type="inferred from homology"/>
<reference evidence="5 6" key="1">
    <citation type="journal article" date="2022" name="Cell">
        <title>Repeat-based holocentromeres influence genome architecture and karyotype evolution.</title>
        <authorList>
            <person name="Hofstatter P.G."/>
            <person name="Thangavel G."/>
            <person name="Lux T."/>
            <person name="Neumann P."/>
            <person name="Vondrak T."/>
            <person name="Novak P."/>
            <person name="Zhang M."/>
            <person name="Costa L."/>
            <person name="Castellani M."/>
            <person name="Scott A."/>
            <person name="Toegelov H."/>
            <person name="Fuchs J."/>
            <person name="Mata-Sucre Y."/>
            <person name="Dias Y."/>
            <person name="Vanzela A.L.L."/>
            <person name="Huettel B."/>
            <person name="Almeida C.C.S."/>
            <person name="Simkova H."/>
            <person name="Souza G."/>
            <person name="Pedrosa-Harand A."/>
            <person name="Macas J."/>
            <person name="Mayer K.F.X."/>
            <person name="Houben A."/>
            <person name="Marques A."/>
        </authorList>
    </citation>
    <scope>NUCLEOTIDE SEQUENCE [LARGE SCALE GENOMIC DNA]</scope>
    <source>
        <strain evidence="5">RhyTen1mFocal</strain>
    </source>
</reference>
<comment type="caution">
    <text evidence="5">The sequence shown here is derived from an EMBL/GenBank/DDBJ whole genome shotgun (WGS) entry which is preliminary data.</text>
</comment>
<feature type="coiled-coil region" evidence="2">
    <location>
        <begin position="450"/>
        <end position="496"/>
    </location>
</feature>
<dbReference type="Pfam" id="PF03763">
    <property type="entry name" value="Remorin_C"/>
    <property type="match status" value="1"/>
</dbReference>
<gene>
    <name evidence="5" type="ORF">LUZ61_014969</name>
</gene>
<feature type="region of interest" description="Disordered" evidence="3">
    <location>
        <begin position="102"/>
        <end position="177"/>
    </location>
</feature>
<evidence type="ECO:0000256" key="1">
    <source>
        <dbReference type="ARBA" id="ARBA00005711"/>
    </source>
</evidence>
<organism evidence="5 6">
    <name type="scientific">Rhynchospora tenuis</name>
    <dbReference type="NCBI Taxonomy" id="198213"/>
    <lineage>
        <taxon>Eukaryota</taxon>
        <taxon>Viridiplantae</taxon>
        <taxon>Streptophyta</taxon>
        <taxon>Embryophyta</taxon>
        <taxon>Tracheophyta</taxon>
        <taxon>Spermatophyta</taxon>
        <taxon>Magnoliopsida</taxon>
        <taxon>Liliopsida</taxon>
        <taxon>Poales</taxon>
        <taxon>Cyperaceae</taxon>
        <taxon>Cyperoideae</taxon>
        <taxon>Rhynchosporeae</taxon>
        <taxon>Rhynchospora</taxon>
    </lineage>
</organism>
<keyword evidence="2" id="KW-0175">Coiled coil</keyword>
<sequence>MEYERIEKPLHQGGGFSPKKLRAMLLGVEKRRKEEDEDIESKFTLKTEIDDRSKPSPLTLQMRAERKFSNSQKKKNLFNANYFFNLLGGSLVEECKDVDMVSSVSDPSSSSEPEPMTSGHRSKDTINSSSRILKPQDDDSFDSESVASNFEFHKDNRNPNPNRSPIVPPFSKHTPSKWADAQKWIASPNSSRIGRGGKKPERVGIKNPVTKVMLEATMEEAETKRVDLTSQEKREIVGLNNKPANWAPDPYPEMEPYPKPAPVVLADSAVSLSRHDPSVSLHNATTFIPPSTVRSVSMRDMGTEMTPIASQEPSRTGTPVRPASPNPSTPTSPRRSLADPDPDPNPKPNPNTNQECNNEGLSEKEIQMKTRKEIMALGTQLGKSSIAAWASKQEEEKDASKSLQSLQAGSTCQSVVEARAASWEEAEKAKYIARFKREEIKIQAWEDHQKAKIEAEMRKVEVEVEKMRAHAQERLMNKLADTRHKAEEKRAVAEAKRTHAATRTAEQADYIRRTGRVPSTFFSCSCWGWCS</sequence>
<evidence type="ECO:0000313" key="5">
    <source>
        <dbReference type="EMBL" id="KAJ3685805.1"/>
    </source>
</evidence>
<evidence type="ECO:0000256" key="3">
    <source>
        <dbReference type="SAM" id="MobiDB-lite"/>
    </source>
</evidence>
<accession>A0AAD5Z1N6</accession>
<protein>
    <recommendedName>
        <fullName evidence="4">Remorin C-terminal domain-containing protein</fullName>
    </recommendedName>
</protein>
<dbReference type="AlphaFoldDB" id="A0AAD5Z1N6"/>